<reference evidence="2" key="1">
    <citation type="journal article" date="2020" name="Nat. Commun.">
        <title>Large-scale genome sequencing of mycorrhizal fungi provides insights into the early evolution of symbiotic traits.</title>
        <authorList>
            <person name="Miyauchi S."/>
            <person name="Kiss E."/>
            <person name="Kuo A."/>
            <person name="Drula E."/>
            <person name="Kohler A."/>
            <person name="Sanchez-Garcia M."/>
            <person name="Morin E."/>
            <person name="Andreopoulos B."/>
            <person name="Barry K.W."/>
            <person name="Bonito G."/>
            <person name="Buee M."/>
            <person name="Carver A."/>
            <person name="Chen C."/>
            <person name="Cichocki N."/>
            <person name="Clum A."/>
            <person name="Culley D."/>
            <person name="Crous P.W."/>
            <person name="Fauchery L."/>
            <person name="Girlanda M."/>
            <person name="Hayes R.D."/>
            <person name="Keri Z."/>
            <person name="LaButti K."/>
            <person name="Lipzen A."/>
            <person name="Lombard V."/>
            <person name="Magnuson J."/>
            <person name="Maillard F."/>
            <person name="Murat C."/>
            <person name="Nolan M."/>
            <person name="Ohm R.A."/>
            <person name="Pangilinan J."/>
            <person name="Pereira M.F."/>
            <person name="Perotto S."/>
            <person name="Peter M."/>
            <person name="Pfister S."/>
            <person name="Riley R."/>
            <person name="Sitrit Y."/>
            <person name="Stielow J.B."/>
            <person name="Szollosi G."/>
            <person name="Zifcakova L."/>
            <person name="Stursova M."/>
            <person name="Spatafora J.W."/>
            <person name="Tedersoo L."/>
            <person name="Vaario L.M."/>
            <person name="Yamada A."/>
            <person name="Yan M."/>
            <person name="Wang P."/>
            <person name="Xu J."/>
            <person name="Bruns T."/>
            <person name="Baldrian P."/>
            <person name="Vilgalys R."/>
            <person name="Dunand C."/>
            <person name="Henrissat B."/>
            <person name="Grigoriev I.V."/>
            <person name="Hibbett D."/>
            <person name="Nagy L.G."/>
            <person name="Martin F.M."/>
        </authorList>
    </citation>
    <scope>NUCLEOTIDE SEQUENCE</scope>
    <source>
        <strain evidence="2">UP504</strain>
    </source>
</reference>
<evidence type="ECO:0000256" key="1">
    <source>
        <dbReference type="SAM" id="MobiDB-lite"/>
    </source>
</evidence>
<dbReference type="EMBL" id="MU128948">
    <property type="protein sequence ID" value="KAF9515592.1"/>
    <property type="molecule type" value="Genomic_DNA"/>
</dbReference>
<name>A0A9P6B183_9AGAM</name>
<sequence>MGVLTAVLKRGSVTVTSTHDWPNTVPGDYFGNSRSLGSQYYRHPEATKKALRTGHVGSGGSVWGPDGSPVTLEDRVNHPPRPPNRRPIHAPDPLRHSDLLKITVVAHSHHNGDKKQWSLSVGQKAQPLDRDIATSSPRRRWVEDMNELPKDTTGEFSKHVSTVKAAEPGTEKILGSRDATPAKTSRFLANLMQDRQRNYRLRSNRGK</sequence>
<dbReference type="Proteomes" id="UP000886523">
    <property type="component" value="Unassembled WGS sequence"/>
</dbReference>
<dbReference type="AlphaFoldDB" id="A0A9P6B183"/>
<evidence type="ECO:0000313" key="3">
    <source>
        <dbReference type="Proteomes" id="UP000886523"/>
    </source>
</evidence>
<gene>
    <name evidence="2" type="ORF">BS47DRAFT_1360882</name>
</gene>
<evidence type="ECO:0000313" key="2">
    <source>
        <dbReference type="EMBL" id="KAF9515592.1"/>
    </source>
</evidence>
<protein>
    <submittedName>
        <fullName evidence="2">Uncharacterized protein</fullName>
    </submittedName>
</protein>
<feature type="region of interest" description="Disordered" evidence="1">
    <location>
        <begin position="51"/>
        <end position="93"/>
    </location>
</feature>
<keyword evidence="3" id="KW-1185">Reference proteome</keyword>
<accession>A0A9P6B183</accession>
<comment type="caution">
    <text evidence="2">The sequence shown here is derived from an EMBL/GenBank/DDBJ whole genome shotgun (WGS) entry which is preliminary data.</text>
</comment>
<proteinExistence type="predicted"/>
<organism evidence="2 3">
    <name type="scientific">Hydnum rufescens UP504</name>
    <dbReference type="NCBI Taxonomy" id="1448309"/>
    <lineage>
        <taxon>Eukaryota</taxon>
        <taxon>Fungi</taxon>
        <taxon>Dikarya</taxon>
        <taxon>Basidiomycota</taxon>
        <taxon>Agaricomycotina</taxon>
        <taxon>Agaricomycetes</taxon>
        <taxon>Cantharellales</taxon>
        <taxon>Hydnaceae</taxon>
        <taxon>Hydnum</taxon>
    </lineage>
</organism>